<feature type="domain" description="PurE" evidence="1">
    <location>
        <begin position="119"/>
        <end position="251"/>
    </location>
</feature>
<gene>
    <name evidence="2" type="primary">larB</name>
    <name evidence="2" type="ORF">Q4528_03450</name>
</gene>
<dbReference type="InterPro" id="IPR039476">
    <property type="entry name" value="P2CMN_synthase_LarB"/>
</dbReference>
<dbReference type="PANTHER" id="PTHR43064">
    <property type="entry name" value="PHOSPHORIBOSYLAMINOIMIDAZOLE CARBOXYLASE-RELATED"/>
    <property type="match status" value="1"/>
</dbReference>
<keyword evidence="3" id="KW-1185">Reference proteome</keyword>
<dbReference type="Pfam" id="PF00731">
    <property type="entry name" value="AIRC"/>
    <property type="match status" value="1"/>
</dbReference>
<protein>
    <submittedName>
        <fullName evidence="2">Nickel pincer cofactor biosynthesis protein LarB</fullName>
    </submittedName>
</protein>
<dbReference type="GO" id="GO:0016787">
    <property type="term" value="F:hydrolase activity"/>
    <property type="evidence" value="ECO:0007669"/>
    <property type="project" value="InterPro"/>
</dbReference>
<dbReference type="EMBL" id="JAUOQO010000002">
    <property type="protein sequence ID" value="MDO6573208.1"/>
    <property type="molecule type" value="Genomic_DNA"/>
</dbReference>
<dbReference type="NCBIfam" id="NF033503">
    <property type="entry name" value="LarB"/>
    <property type="match status" value="1"/>
</dbReference>
<dbReference type="SUPFAM" id="SSF52255">
    <property type="entry name" value="N5-CAIR mutase (phosphoribosylaminoimidazole carboxylase, PurE)"/>
    <property type="match status" value="1"/>
</dbReference>
<dbReference type="PANTHER" id="PTHR43064:SF1">
    <property type="entry name" value="SLL1489 PROTEIN"/>
    <property type="match status" value="1"/>
</dbReference>
<dbReference type="SMART" id="SM01001">
    <property type="entry name" value="AIRC"/>
    <property type="match status" value="1"/>
</dbReference>
<dbReference type="Proteomes" id="UP001170310">
    <property type="component" value="Unassembled WGS sequence"/>
</dbReference>
<evidence type="ECO:0000313" key="3">
    <source>
        <dbReference type="Proteomes" id="UP001170310"/>
    </source>
</evidence>
<reference evidence="2" key="1">
    <citation type="submission" date="2023-07" db="EMBL/GenBank/DDBJ databases">
        <title>Genome content predicts the carbon catabolic preferences of heterotrophic bacteria.</title>
        <authorList>
            <person name="Gralka M."/>
        </authorList>
    </citation>
    <scope>NUCLEOTIDE SEQUENCE</scope>
    <source>
        <strain evidence="2">E2R20</strain>
    </source>
</reference>
<organism evidence="2 3">
    <name type="scientific">Staphylococcus pasteuri_A</name>
    <dbReference type="NCBI Taxonomy" id="3062664"/>
    <lineage>
        <taxon>Bacteria</taxon>
        <taxon>Bacillati</taxon>
        <taxon>Bacillota</taxon>
        <taxon>Bacilli</taxon>
        <taxon>Bacillales</taxon>
        <taxon>Staphylococcaceae</taxon>
        <taxon>Staphylococcus</taxon>
    </lineage>
</organism>
<dbReference type="AlphaFoldDB" id="A0AAW7YPM0"/>
<evidence type="ECO:0000313" key="2">
    <source>
        <dbReference type="EMBL" id="MDO6573208.1"/>
    </source>
</evidence>
<sequence>MKDNNEQLEQILNKVHDNQISVEEAKAQLRHYDELGFAKIDLHRAQRQGFPEVIFGQGKTKEQIDQIIESLLNTNQTILVTRVNNDKAQYIINKHPQLQYHDLAQIISSPIGAIPKSNAYISVLCAGTSDLPIAEEAALTAEVMGTNVQRFYDVGVSGIHRLFEHIQDIRKGHVSIVIAGMEGALASVVGGLVDHPVYAVPTSVGYGANLNGITTLLSMINSCAPGTSVLNIDNGFGAGYNASMIINMLENK</sequence>
<dbReference type="InterPro" id="IPR000031">
    <property type="entry name" value="PurE_dom"/>
</dbReference>
<evidence type="ECO:0000259" key="1">
    <source>
        <dbReference type="SMART" id="SM01001"/>
    </source>
</evidence>
<dbReference type="GO" id="GO:0006189">
    <property type="term" value="P:'de novo' IMP biosynthetic process"/>
    <property type="evidence" value="ECO:0007669"/>
    <property type="project" value="InterPro"/>
</dbReference>
<accession>A0AAW7YPM0</accession>
<comment type="caution">
    <text evidence="2">The sequence shown here is derived from an EMBL/GenBank/DDBJ whole genome shotgun (WGS) entry which is preliminary data.</text>
</comment>
<name>A0AAW7YPM0_9STAP</name>
<dbReference type="Gene3D" id="3.40.50.1970">
    <property type="match status" value="1"/>
</dbReference>
<proteinExistence type="predicted"/>
<dbReference type="RefSeq" id="WP_029056389.1">
    <property type="nucleotide sequence ID" value="NZ_JAUOQO010000002.1"/>
</dbReference>